<keyword evidence="2" id="KW-1185">Reference proteome</keyword>
<evidence type="ECO:0000313" key="2">
    <source>
        <dbReference type="Proteomes" id="UP000716446"/>
    </source>
</evidence>
<proteinExistence type="predicted"/>
<name>A0A9N8PF91_9PEZI</name>
<evidence type="ECO:0000313" key="1">
    <source>
        <dbReference type="EMBL" id="CAD0094088.1"/>
    </source>
</evidence>
<reference evidence="1" key="1">
    <citation type="submission" date="2020-06" db="EMBL/GenBank/DDBJ databases">
        <authorList>
            <person name="Onetto C."/>
        </authorList>
    </citation>
    <scope>NUCLEOTIDE SEQUENCE</scope>
</reference>
<organism evidence="1 2">
    <name type="scientific">Aureobasidium vineae</name>
    <dbReference type="NCBI Taxonomy" id="2773715"/>
    <lineage>
        <taxon>Eukaryota</taxon>
        <taxon>Fungi</taxon>
        <taxon>Dikarya</taxon>
        <taxon>Ascomycota</taxon>
        <taxon>Pezizomycotina</taxon>
        <taxon>Dothideomycetes</taxon>
        <taxon>Dothideomycetidae</taxon>
        <taxon>Dothideales</taxon>
        <taxon>Saccotheciaceae</taxon>
        <taxon>Aureobasidium</taxon>
    </lineage>
</organism>
<accession>A0A9N8PF91</accession>
<gene>
    <name evidence="1" type="ORF">AWRI4619_LOCUS8186</name>
</gene>
<comment type="caution">
    <text evidence="1">The sequence shown here is derived from an EMBL/GenBank/DDBJ whole genome shotgun (WGS) entry which is preliminary data.</text>
</comment>
<dbReference type="AlphaFoldDB" id="A0A9N8PF91"/>
<dbReference type="EMBL" id="CAIJEN010000014">
    <property type="protein sequence ID" value="CAD0094088.1"/>
    <property type="molecule type" value="Genomic_DNA"/>
</dbReference>
<sequence>MYAPSTFITWRKHSRRSVEELLNDFTNLVNRGVLSIINLSVSKASFVAVVECERDWDEIEEDVLQAMR</sequence>
<dbReference type="Proteomes" id="UP000716446">
    <property type="component" value="Unassembled WGS sequence"/>
</dbReference>
<protein>
    <submittedName>
        <fullName evidence="1">Uncharacterized protein</fullName>
    </submittedName>
</protein>